<proteinExistence type="predicted"/>
<dbReference type="Gene3D" id="3.10.180.10">
    <property type="entry name" value="2,3-Dihydroxybiphenyl 1,2-Dioxygenase, domain 1"/>
    <property type="match status" value="1"/>
</dbReference>
<name>A0A1V0UY98_9BACL</name>
<dbReference type="SUPFAM" id="SSF54593">
    <property type="entry name" value="Glyoxalase/Bleomycin resistance protein/Dihydroxybiphenyl dioxygenase"/>
    <property type="match status" value="1"/>
</dbReference>
<dbReference type="AlphaFoldDB" id="A0A1V0UY98"/>
<gene>
    <name evidence="2" type="ORF">B7C51_23410</name>
</gene>
<dbReference type="RefSeq" id="WP_083041382.1">
    <property type="nucleotide sequence ID" value="NZ_CP020557.1"/>
</dbReference>
<reference evidence="2 3" key="1">
    <citation type="submission" date="2017-03" db="EMBL/GenBank/DDBJ databases">
        <title>Paenibacillus larvae genome sequencing.</title>
        <authorList>
            <person name="Dingman D.W."/>
        </authorList>
    </citation>
    <scope>NUCLEOTIDE SEQUENCE [LARGE SCALE GENOMIC DNA]</scope>
    <source>
        <strain evidence="2 3">SAG 10367</strain>
    </source>
</reference>
<sequence length="42" mass="4937">MHIHHVAVWTKDLEVMKEFYSRVFQGKASDKYVNPIKTDSSI</sequence>
<accession>A0A1V0UY98</accession>
<dbReference type="Proteomes" id="UP000192727">
    <property type="component" value="Chromosome"/>
</dbReference>
<evidence type="ECO:0000313" key="2">
    <source>
        <dbReference type="EMBL" id="ARF70157.1"/>
    </source>
</evidence>
<dbReference type="InterPro" id="IPR004360">
    <property type="entry name" value="Glyas_Fos-R_dOase_dom"/>
</dbReference>
<dbReference type="EMBL" id="CP020557">
    <property type="protein sequence ID" value="ARF70157.1"/>
    <property type="molecule type" value="Genomic_DNA"/>
</dbReference>
<dbReference type="Pfam" id="PF00903">
    <property type="entry name" value="Glyoxalase"/>
    <property type="match status" value="1"/>
</dbReference>
<evidence type="ECO:0000313" key="3">
    <source>
        <dbReference type="Proteomes" id="UP000192727"/>
    </source>
</evidence>
<organism evidence="2 3">
    <name type="scientific">Paenibacillus larvae subsp. pulvifaciens</name>
    <dbReference type="NCBI Taxonomy" id="1477"/>
    <lineage>
        <taxon>Bacteria</taxon>
        <taxon>Bacillati</taxon>
        <taxon>Bacillota</taxon>
        <taxon>Bacilli</taxon>
        <taxon>Bacillales</taxon>
        <taxon>Paenibacillaceae</taxon>
        <taxon>Paenibacillus</taxon>
    </lineage>
</organism>
<dbReference type="InterPro" id="IPR029068">
    <property type="entry name" value="Glyas_Bleomycin-R_OHBP_Dase"/>
</dbReference>
<evidence type="ECO:0000259" key="1">
    <source>
        <dbReference type="Pfam" id="PF00903"/>
    </source>
</evidence>
<feature type="domain" description="Glyoxalase/fosfomycin resistance/dioxygenase" evidence="1">
    <location>
        <begin position="2"/>
        <end position="33"/>
    </location>
</feature>
<protein>
    <recommendedName>
        <fullName evidence="1">Glyoxalase/fosfomycin resistance/dioxygenase domain-containing protein</fullName>
    </recommendedName>
</protein>